<evidence type="ECO:0000256" key="6">
    <source>
        <dbReference type="SAM" id="MobiDB-lite"/>
    </source>
</evidence>
<dbReference type="PANTHER" id="PTHR22911">
    <property type="entry name" value="ACYL-MALONYL CONDENSING ENZYME-RELATED"/>
    <property type="match status" value="1"/>
</dbReference>
<reference evidence="9 10" key="1">
    <citation type="submission" date="2024-06" db="EMBL/GenBank/DDBJ databases">
        <authorList>
            <person name="Kraege A."/>
            <person name="Thomma B."/>
        </authorList>
    </citation>
    <scope>NUCLEOTIDE SEQUENCE [LARGE SCALE GENOMIC DNA]</scope>
</reference>
<keyword evidence="4 7" id="KW-1133">Transmembrane helix</keyword>
<comment type="subcellular location">
    <subcellularLocation>
        <location evidence="1">Membrane</location>
        <topology evidence="1">Multi-pass membrane protein</topology>
    </subcellularLocation>
</comment>
<dbReference type="PANTHER" id="PTHR22911:SF6">
    <property type="entry name" value="SOLUTE CARRIER FAMILY 35 MEMBER G1"/>
    <property type="match status" value="1"/>
</dbReference>
<dbReference type="Proteomes" id="UP001497392">
    <property type="component" value="Unassembled WGS sequence"/>
</dbReference>
<evidence type="ECO:0000256" key="7">
    <source>
        <dbReference type="SAM" id="Phobius"/>
    </source>
</evidence>
<feature type="transmembrane region" description="Helical" evidence="7">
    <location>
        <begin position="166"/>
        <end position="187"/>
    </location>
</feature>
<gene>
    <name evidence="9" type="primary">g2481</name>
    <name evidence="9" type="ORF">VP750_LOCUS2119</name>
</gene>
<feature type="transmembrane region" description="Helical" evidence="7">
    <location>
        <begin position="406"/>
        <end position="425"/>
    </location>
</feature>
<feature type="transmembrane region" description="Helical" evidence="7">
    <location>
        <begin position="316"/>
        <end position="337"/>
    </location>
</feature>
<evidence type="ECO:0000313" key="9">
    <source>
        <dbReference type="EMBL" id="CAL5220460.1"/>
    </source>
</evidence>
<dbReference type="InterPro" id="IPR000620">
    <property type="entry name" value="EamA_dom"/>
</dbReference>
<feature type="transmembrane region" description="Helical" evidence="7">
    <location>
        <begin position="199"/>
        <end position="220"/>
    </location>
</feature>
<feature type="region of interest" description="Disordered" evidence="6">
    <location>
        <begin position="44"/>
        <end position="63"/>
    </location>
</feature>
<feature type="transmembrane region" description="Helical" evidence="7">
    <location>
        <begin position="252"/>
        <end position="273"/>
    </location>
</feature>
<evidence type="ECO:0000256" key="1">
    <source>
        <dbReference type="ARBA" id="ARBA00004141"/>
    </source>
</evidence>
<evidence type="ECO:0000256" key="5">
    <source>
        <dbReference type="ARBA" id="ARBA00023136"/>
    </source>
</evidence>
<feature type="compositionally biased region" description="Polar residues" evidence="6">
    <location>
        <begin position="89"/>
        <end position="106"/>
    </location>
</feature>
<dbReference type="EMBL" id="CAXHTA020000003">
    <property type="protein sequence ID" value="CAL5220460.1"/>
    <property type="molecule type" value="Genomic_DNA"/>
</dbReference>
<feature type="region of interest" description="Disordered" evidence="6">
    <location>
        <begin position="85"/>
        <end position="109"/>
    </location>
</feature>
<comment type="similarity">
    <text evidence="2">Belongs to the drug/metabolite transporter (DMT) superfamily. Plant drug/metabolite exporter (P-DME) (TC 2.A.7.4) family.</text>
</comment>
<accession>A0ABP1FKH6</accession>
<sequence length="464" mass="49892">MNLAKRALGVPGYLYNYVAGSKDPNAEPLLEQARVLSHLKGEEGVDHEAGHASQGASNGAPVYERTDSFEPPDAARRAFLEQAKRDGAAQQNGHLQNGQDYLNGHTNGHDEHTLNIEEVAAKLEPVPRKKRDRTALGLALYALSSCFLATMLMFAKKLGQWGIPPFEVLLARSGFLVLFALIGSGIHRQNPLGKRRLFLLVRGIFGFGAIGNYLFAVTLLPLNDTLVLTFTAPIWASVLGPFIIVKEAASKAVGIAIVLCFAGVALITQPGFLGFPDGGRHISTLGVFFALFQALCSALAKMCVRELRTEAPNTSVFYMAAVSLVAAVIGCFLPLAWGDTTSFKMPNHWLEWLLLCGVGVTSYGSQFCMTCALRYARAAPALAMSYISVVLTITYGYFIFSEEPTILSLSGAVLICVSTFSLGAFEKTHPKPSTSPDLSLRDGSAAQDTLGQYEPVPSGPSRTV</sequence>
<evidence type="ECO:0000256" key="3">
    <source>
        <dbReference type="ARBA" id="ARBA00022692"/>
    </source>
</evidence>
<feature type="transmembrane region" description="Helical" evidence="7">
    <location>
        <begin position="285"/>
        <end position="304"/>
    </location>
</feature>
<keyword evidence="3 7" id="KW-0812">Transmembrane</keyword>
<evidence type="ECO:0000256" key="2">
    <source>
        <dbReference type="ARBA" id="ARBA00007635"/>
    </source>
</evidence>
<feature type="transmembrane region" description="Helical" evidence="7">
    <location>
        <begin position="135"/>
        <end position="154"/>
    </location>
</feature>
<feature type="domain" description="EamA" evidence="8">
    <location>
        <begin position="285"/>
        <end position="420"/>
    </location>
</feature>
<dbReference type="Pfam" id="PF00892">
    <property type="entry name" value="EamA"/>
    <property type="match status" value="2"/>
</dbReference>
<feature type="transmembrane region" description="Helical" evidence="7">
    <location>
        <begin position="381"/>
        <end position="400"/>
    </location>
</feature>
<keyword evidence="5 7" id="KW-0472">Membrane</keyword>
<name>A0ABP1FKH6_9CHLO</name>
<keyword evidence="10" id="KW-1185">Reference proteome</keyword>
<comment type="caution">
    <text evidence="9">The sequence shown here is derived from an EMBL/GenBank/DDBJ whole genome shotgun (WGS) entry which is preliminary data.</text>
</comment>
<dbReference type="InterPro" id="IPR037185">
    <property type="entry name" value="EmrE-like"/>
</dbReference>
<protein>
    <submittedName>
        <fullName evidence="9">G2481 protein</fullName>
    </submittedName>
</protein>
<feature type="transmembrane region" description="Helical" evidence="7">
    <location>
        <begin position="226"/>
        <end position="245"/>
    </location>
</feature>
<evidence type="ECO:0000259" key="8">
    <source>
        <dbReference type="Pfam" id="PF00892"/>
    </source>
</evidence>
<evidence type="ECO:0000313" key="10">
    <source>
        <dbReference type="Proteomes" id="UP001497392"/>
    </source>
</evidence>
<dbReference type="Gene3D" id="1.10.3730.20">
    <property type="match status" value="1"/>
</dbReference>
<organism evidence="9 10">
    <name type="scientific">Coccomyxa viridis</name>
    <dbReference type="NCBI Taxonomy" id="1274662"/>
    <lineage>
        <taxon>Eukaryota</taxon>
        <taxon>Viridiplantae</taxon>
        <taxon>Chlorophyta</taxon>
        <taxon>core chlorophytes</taxon>
        <taxon>Trebouxiophyceae</taxon>
        <taxon>Trebouxiophyceae incertae sedis</taxon>
        <taxon>Coccomyxaceae</taxon>
        <taxon>Coccomyxa</taxon>
    </lineage>
</organism>
<feature type="domain" description="EamA" evidence="8">
    <location>
        <begin position="137"/>
        <end position="268"/>
    </location>
</feature>
<feature type="transmembrane region" description="Helical" evidence="7">
    <location>
        <begin position="349"/>
        <end position="369"/>
    </location>
</feature>
<dbReference type="SUPFAM" id="SSF103481">
    <property type="entry name" value="Multidrug resistance efflux transporter EmrE"/>
    <property type="match status" value="2"/>
</dbReference>
<evidence type="ECO:0000256" key="4">
    <source>
        <dbReference type="ARBA" id="ARBA00022989"/>
    </source>
</evidence>
<proteinExistence type="inferred from homology"/>